<dbReference type="AlphaFoldDB" id="A0AAV7WZ94"/>
<dbReference type="PANTHER" id="PTHR33198">
    <property type="entry name" value="ANK_REP_REGION DOMAIN-CONTAINING PROTEIN-RELATED"/>
    <property type="match status" value="1"/>
</dbReference>
<accession>A0AAV7WZ94</accession>
<protein>
    <recommendedName>
        <fullName evidence="3">Retrotransposon gag domain-containing protein</fullName>
    </recommendedName>
</protein>
<evidence type="ECO:0008006" key="3">
    <source>
        <dbReference type="Google" id="ProtNLM"/>
    </source>
</evidence>
<keyword evidence="2" id="KW-1185">Reference proteome</keyword>
<dbReference type="PANTHER" id="PTHR33198:SF20">
    <property type="entry name" value="RETROTRANSPOSON GAG DOMAIN-CONTAINING PROTEIN"/>
    <property type="match status" value="1"/>
</dbReference>
<sequence length="168" mass="19790">MPSTFLDVPGPPPESWTQWIKCFEKHLEAIDGTKYDPARKQAMMYNCLGVEGRRLFDHIGPAEKEEEEDQEWDVFTEAKARMKNYFDTTMSVIMERYHFYYRYQAPGESIEPYVATLRMLATTCSFRDMDEMIRDQRWGATHQTRVAPLGGKLYLEHFCPPWGQIGRF</sequence>
<comment type="caution">
    <text evidence="1">The sequence shown here is derived from an EMBL/GenBank/DDBJ whole genome shotgun (WGS) entry which is preliminary data.</text>
</comment>
<organism evidence="1 2">
    <name type="scientific">Pleurodeles waltl</name>
    <name type="common">Iberian ribbed newt</name>
    <dbReference type="NCBI Taxonomy" id="8319"/>
    <lineage>
        <taxon>Eukaryota</taxon>
        <taxon>Metazoa</taxon>
        <taxon>Chordata</taxon>
        <taxon>Craniata</taxon>
        <taxon>Vertebrata</taxon>
        <taxon>Euteleostomi</taxon>
        <taxon>Amphibia</taxon>
        <taxon>Batrachia</taxon>
        <taxon>Caudata</taxon>
        <taxon>Salamandroidea</taxon>
        <taxon>Salamandridae</taxon>
        <taxon>Pleurodelinae</taxon>
        <taxon>Pleurodeles</taxon>
    </lineage>
</organism>
<gene>
    <name evidence="1" type="ORF">NDU88_005918</name>
</gene>
<dbReference type="EMBL" id="JANPWB010000001">
    <property type="protein sequence ID" value="KAJ1218337.1"/>
    <property type="molecule type" value="Genomic_DNA"/>
</dbReference>
<evidence type="ECO:0000313" key="1">
    <source>
        <dbReference type="EMBL" id="KAJ1218337.1"/>
    </source>
</evidence>
<dbReference type="Proteomes" id="UP001066276">
    <property type="component" value="Chromosome 1_1"/>
</dbReference>
<reference evidence="1" key="1">
    <citation type="journal article" date="2022" name="bioRxiv">
        <title>Sequencing and chromosome-scale assembly of the giantPleurodeles waltlgenome.</title>
        <authorList>
            <person name="Brown T."/>
            <person name="Elewa A."/>
            <person name="Iarovenko S."/>
            <person name="Subramanian E."/>
            <person name="Araus A.J."/>
            <person name="Petzold A."/>
            <person name="Susuki M."/>
            <person name="Suzuki K.-i.T."/>
            <person name="Hayashi T."/>
            <person name="Toyoda A."/>
            <person name="Oliveira C."/>
            <person name="Osipova E."/>
            <person name="Leigh N.D."/>
            <person name="Simon A."/>
            <person name="Yun M.H."/>
        </authorList>
    </citation>
    <scope>NUCLEOTIDE SEQUENCE</scope>
    <source>
        <strain evidence="1">20211129_DDA</strain>
        <tissue evidence="1">Liver</tissue>
    </source>
</reference>
<evidence type="ECO:0000313" key="2">
    <source>
        <dbReference type="Proteomes" id="UP001066276"/>
    </source>
</evidence>
<proteinExistence type="predicted"/>
<name>A0AAV7WZ94_PLEWA</name>